<dbReference type="OrthoDB" id="2067450at2"/>
<feature type="compositionally biased region" description="Basic residues" evidence="1">
    <location>
        <begin position="83"/>
        <end position="97"/>
    </location>
</feature>
<keyword evidence="4" id="KW-1185">Reference proteome</keyword>
<reference evidence="4" key="1">
    <citation type="submission" date="2016-10" db="EMBL/GenBank/DDBJ databases">
        <authorList>
            <person name="Varghese N."/>
            <person name="Submissions S."/>
        </authorList>
    </citation>
    <scope>NUCLEOTIDE SEQUENCE [LARGE SCALE GENOMIC DNA]</scope>
    <source>
        <strain evidence="4">M83</strain>
    </source>
</reference>
<feature type="region of interest" description="Disordered" evidence="1">
    <location>
        <begin position="83"/>
        <end position="115"/>
    </location>
</feature>
<name>A0A1G9U713_9FIRM</name>
<accession>A0A1G9U713</accession>
<dbReference type="RefSeq" id="WP_074520880.1">
    <property type="nucleotide sequence ID" value="NZ_FNHZ01000001.1"/>
</dbReference>
<keyword evidence="2" id="KW-0472">Membrane</keyword>
<keyword evidence="2" id="KW-1133">Transmembrane helix</keyword>
<proteinExistence type="predicted"/>
<dbReference type="SUPFAM" id="SSF51004">
    <property type="entry name" value="C-terminal (heme d1) domain of cytochrome cd1-nitrite reductase"/>
    <property type="match status" value="1"/>
</dbReference>
<dbReference type="EMBL" id="FNHZ01000001">
    <property type="protein sequence ID" value="SDM55632.1"/>
    <property type="molecule type" value="Genomic_DNA"/>
</dbReference>
<sequence length="564" mass="63971">MLCPKCGQEYEGPQCPRCDGPVVLVNNSDYLKRKKAYEERLKNRGKEELEEDKKEEKKEFDLMEVVDGLFSEENKMSKLKRKARGLVKKLRKSKRKSTKDTKSSNKNNENNEEGPLKSVSIRKAKKFKYNIRRIAFLVAALVCLVLIIVGIYKLVTRKNYELFFSYNDKIYNVTDLESSYVCDESDAVFAVDGKTFYQAENLDIEGSIKQEMASNDGDYLAFVSYLEDGNYEIIVNTSKGTVKLATNKNSKELVALRDSGVLIYTETEELNDEGGTGSKSLNVVFFDGLEYQTINLSEDISKYYVYTAQNLVVAVDNDGNLFEYNYKTKKKTSLEGNVTNLLGMSSDNYNYYSYSADLVNEWDKANSFVYAIGYVYYLYDIKDAKSTVLTKSSDSSMEFIYDEANNYIYALNTNTVYSAKLDGDTVSSLEELDNIKTARNVVYNYSTKELYFIDGDSNLVRVKKGEEKELESNVYDGSLSLVSNDSKAICYIVDNSIYYRKSSTAAAVKIYTGDNLTTNIGMVKYKNKLYFYASSELLCTCSTKGGSLSEVGKIARFWLGTKLK</sequence>
<evidence type="ECO:0008006" key="5">
    <source>
        <dbReference type="Google" id="ProtNLM"/>
    </source>
</evidence>
<evidence type="ECO:0000313" key="4">
    <source>
        <dbReference type="Proteomes" id="UP000187651"/>
    </source>
</evidence>
<evidence type="ECO:0000256" key="1">
    <source>
        <dbReference type="SAM" id="MobiDB-lite"/>
    </source>
</evidence>
<dbReference type="InterPro" id="IPR011048">
    <property type="entry name" value="Haem_d1_sf"/>
</dbReference>
<gene>
    <name evidence="3" type="ORF">SAMN05216544_0639</name>
</gene>
<evidence type="ECO:0000313" key="3">
    <source>
        <dbReference type="EMBL" id="SDM55632.1"/>
    </source>
</evidence>
<organism evidence="3 4">
    <name type="scientific">Lachnospira pectinoschiza</name>
    <dbReference type="NCBI Taxonomy" id="28052"/>
    <lineage>
        <taxon>Bacteria</taxon>
        <taxon>Bacillati</taxon>
        <taxon>Bacillota</taxon>
        <taxon>Clostridia</taxon>
        <taxon>Lachnospirales</taxon>
        <taxon>Lachnospiraceae</taxon>
        <taxon>Lachnospira</taxon>
    </lineage>
</organism>
<keyword evidence="2" id="KW-0812">Transmembrane</keyword>
<evidence type="ECO:0000256" key="2">
    <source>
        <dbReference type="SAM" id="Phobius"/>
    </source>
</evidence>
<dbReference type="Proteomes" id="UP000187651">
    <property type="component" value="Unassembled WGS sequence"/>
</dbReference>
<dbReference type="AlphaFoldDB" id="A0A1G9U713"/>
<protein>
    <recommendedName>
        <fullName evidence="5">DUF5050 domain-containing protein</fullName>
    </recommendedName>
</protein>
<feature type="transmembrane region" description="Helical" evidence="2">
    <location>
        <begin position="134"/>
        <end position="155"/>
    </location>
</feature>